<evidence type="ECO:0000313" key="2">
    <source>
        <dbReference type="Proteomes" id="UP000053268"/>
    </source>
</evidence>
<proteinExistence type="predicted"/>
<dbReference type="AlphaFoldDB" id="A0A194Q9V3"/>
<reference evidence="1 2" key="1">
    <citation type="journal article" date="2015" name="Nat. Commun.">
        <title>Outbred genome sequencing and CRISPR/Cas9 gene editing in butterflies.</title>
        <authorList>
            <person name="Li X."/>
            <person name="Fan D."/>
            <person name="Zhang W."/>
            <person name="Liu G."/>
            <person name="Zhang L."/>
            <person name="Zhao L."/>
            <person name="Fang X."/>
            <person name="Chen L."/>
            <person name="Dong Y."/>
            <person name="Chen Y."/>
            <person name="Ding Y."/>
            <person name="Zhao R."/>
            <person name="Feng M."/>
            <person name="Zhu Y."/>
            <person name="Feng Y."/>
            <person name="Jiang X."/>
            <person name="Zhu D."/>
            <person name="Xiang H."/>
            <person name="Feng X."/>
            <person name="Li S."/>
            <person name="Wang J."/>
            <person name="Zhang G."/>
            <person name="Kronforst M.R."/>
            <person name="Wang W."/>
        </authorList>
    </citation>
    <scope>NUCLEOTIDE SEQUENCE [LARGE SCALE GENOMIC DNA]</scope>
    <source>
        <strain evidence="1">Ya'a_city_454_Px</strain>
        <tissue evidence="1">Whole body</tissue>
    </source>
</reference>
<dbReference type="Proteomes" id="UP000053268">
    <property type="component" value="Unassembled WGS sequence"/>
</dbReference>
<accession>A0A194Q9V3</accession>
<dbReference type="EMBL" id="KQ459252">
    <property type="protein sequence ID" value="KPJ02199.1"/>
    <property type="molecule type" value="Genomic_DNA"/>
</dbReference>
<name>A0A194Q9V3_PAPXU</name>
<keyword evidence="2" id="KW-1185">Reference proteome</keyword>
<organism evidence="1 2">
    <name type="scientific">Papilio xuthus</name>
    <name type="common">Asian swallowtail butterfly</name>
    <dbReference type="NCBI Taxonomy" id="66420"/>
    <lineage>
        <taxon>Eukaryota</taxon>
        <taxon>Metazoa</taxon>
        <taxon>Ecdysozoa</taxon>
        <taxon>Arthropoda</taxon>
        <taxon>Hexapoda</taxon>
        <taxon>Insecta</taxon>
        <taxon>Pterygota</taxon>
        <taxon>Neoptera</taxon>
        <taxon>Endopterygota</taxon>
        <taxon>Lepidoptera</taxon>
        <taxon>Glossata</taxon>
        <taxon>Ditrysia</taxon>
        <taxon>Papilionoidea</taxon>
        <taxon>Papilionidae</taxon>
        <taxon>Papilioninae</taxon>
        <taxon>Papilio</taxon>
    </lineage>
</organism>
<gene>
    <name evidence="1" type="ORF">RR46_03474</name>
</gene>
<evidence type="ECO:0000313" key="1">
    <source>
        <dbReference type="EMBL" id="KPJ02199.1"/>
    </source>
</evidence>
<protein>
    <submittedName>
        <fullName evidence="1">Uncharacterized protein</fullName>
    </submittedName>
</protein>
<sequence length="157" mass="17828">MSSDRKRGSSLSMGVLTLKVIRRHNKLFASNRRGSISWGGIIARMQRHIAIASFNRVINSNSFSLFVQHKYVLDVVFRNWCIPEGEEGEGEVSSATVVVVKWNTFLVCRMSRAAPLMIPITLHNPALVSLPGYHFRYHSGCRMKRSLLYVEMSSAWN</sequence>